<dbReference type="GO" id="GO:0032259">
    <property type="term" value="P:methylation"/>
    <property type="evidence" value="ECO:0007669"/>
    <property type="project" value="UniProtKB-KW"/>
</dbReference>
<keyword evidence="2" id="KW-0808">Transferase</keyword>
<keyword evidence="2" id="KW-0489">Methyltransferase</keyword>
<keyword evidence="1" id="KW-0175">Coiled coil</keyword>
<proteinExistence type="predicted"/>
<evidence type="ECO:0000256" key="1">
    <source>
        <dbReference type="SAM" id="Coils"/>
    </source>
</evidence>
<gene>
    <name evidence="2" type="ORF">JI751_06190</name>
</gene>
<dbReference type="Proteomes" id="UP000636918">
    <property type="component" value="Unassembled WGS sequence"/>
</dbReference>
<accession>A0ABS1L686</accession>
<comment type="caution">
    <text evidence="2">The sequence shown here is derived from an EMBL/GenBank/DDBJ whole genome shotgun (WGS) entry which is preliminary data.</text>
</comment>
<protein>
    <submittedName>
        <fullName evidence="2">Methyltransferase domain-containing protein</fullName>
    </submittedName>
</protein>
<dbReference type="SUPFAM" id="SSF53335">
    <property type="entry name" value="S-adenosyl-L-methionine-dependent methyltransferases"/>
    <property type="match status" value="1"/>
</dbReference>
<keyword evidence="3" id="KW-1185">Reference proteome</keyword>
<dbReference type="RefSeq" id="WP_201934818.1">
    <property type="nucleotide sequence ID" value="NZ_JAERSG010000002.1"/>
</dbReference>
<evidence type="ECO:0000313" key="3">
    <source>
        <dbReference type="Proteomes" id="UP000636918"/>
    </source>
</evidence>
<feature type="coiled-coil region" evidence="1">
    <location>
        <begin position="319"/>
        <end position="346"/>
    </location>
</feature>
<dbReference type="EMBL" id="JAERSG010000002">
    <property type="protein sequence ID" value="MBL0747190.1"/>
    <property type="molecule type" value="Genomic_DNA"/>
</dbReference>
<organism evidence="2 3">
    <name type="scientific">Nocardioides baculatus</name>
    <dbReference type="NCBI Taxonomy" id="2801337"/>
    <lineage>
        <taxon>Bacteria</taxon>
        <taxon>Bacillati</taxon>
        <taxon>Actinomycetota</taxon>
        <taxon>Actinomycetes</taxon>
        <taxon>Propionibacteriales</taxon>
        <taxon>Nocardioidaceae</taxon>
        <taxon>Nocardioides</taxon>
    </lineage>
</organism>
<dbReference type="InterPro" id="IPR029063">
    <property type="entry name" value="SAM-dependent_MTases_sf"/>
</dbReference>
<dbReference type="Gene3D" id="3.40.50.150">
    <property type="entry name" value="Vaccinia Virus protein VP39"/>
    <property type="match status" value="1"/>
</dbReference>
<reference evidence="2 3" key="1">
    <citation type="submission" date="2021-01" db="EMBL/GenBank/DDBJ databases">
        <title>Genome seq and assembly of Nocardiodes sp. G10.</title>
        <authorList>
            <person name="Chhetri G."/>
        </authorList>
    </citation>
    <scope>NUCLEOTIDE SEQUENCE [LARGE SCALE GENOMIC DNA]</scope>
    <source>
        <strain evidence="2 3">G10</strain>
    </source>
</reference>
<dbReference type="PANTHER" id="PTHR43464">
    <property type="entry name" value="METHYLTRANSFERASE"/>
    <property type="match status" value="1"/>
</dbReference>
<dbReference type="GO" id="GO:0008168">
    <property type="term" value="F:methyltransferase activity"/>
    <property type="evidence" value="ECO:0007669"/>
    <property type="project" value="UniProtKB-KW"/>
</dbReference>
<name>A0ABS1L686_9ACTN</name>
<dbReference type="Pfam" id="PF13489">
    <property type="entry name" value="Methyltransf_23"/>
    <property type="match status" value="1"/>
</dbReference>
<sequence>MSESSSSPTAGLTTSSEDYGGAYYASHLGGADAYSWESESWREFFTRMARRILAISPASSVLDVGCAKGLLVQAFVEAGADAHGVDISQHAVESSHPDVRDRLRVGSATEPIEGRYDLITCIEVLEHMESSQALDAMDEMCRATDRIVFSSSPLDLAEPTHINVHETAQWMAWFADRGFYRRTDADLGFITPWAVMLERSTLTAREVVSRYEAVVGPLIGETLAKREALLAAHREISRLEEDGGATAALTEQVELVKKFEAEVLEARHAQLLQRDHIVGIEAEIGRQNDDILRLHGALRKVTARAERLAERKKAQGKRISGLQSRLTTARDRNARLERRVAELEGAGSRSLAARVARRLRGPAR</sequence>
<dbReference type="CDD" id="cd02440">
    <property type="entry name" value="AdoMet_MTases"/>
    <property type="match status" value="1"/>
</dbReference>
<evidence type="ECO:0000313" key="2">
    <source>
        <dbReference type="EMBL" id="MBL0747190.1"/>
    </source>
</evidence>